<feature type="transmembrane region" description="Helical" evidence="7">
    <location>
        <begin position="160"/>
        <end position="177"/>
    </location>
</feature>
<feature type="transmembrane region" description="Helical" evidence="7">
    <location>
        <begin position="86"/>
        <end position="107"/>
    </location>
</feature>
<keyword evidence="2" id="KW-0004">4Fe-4S</keyword>
<dbReference type="GO" id="GO:0005886">
    <property type="term" value="C:plasma membrane"/>
    <property type="evidence" value="ECO:0007669"/>
    <property type="project" value="TreeGrafter"/>
</dbReference>
<dbReference type="OrthoDB" id="5288111at2"/>
<feature type="transmembrane region" description="Helical" evidence="7">
    <location>
        <begin position="40"/>
        <end position="57"/>
    </location>
</feature>
<keyword evidence="4" id="KW-0249">Electron transport</keyword>
<dbReference type="SUPFAM" id="SSF54862">
    <property type="entry name" value="4Fe-4S ferredoxins"/>
    <property type="match status" value="1"/>
</dbReference>
<evidence type="ECO:0000256" key="7">
    <source>
        <dbReference type="SAM" id="Phobius"/>
    </source>
</evidence>
<evidence type="ECO:0000256" key="6">
    <source>
        <dbReference type="ARBA" id="ARBA00023014"/>
    </source>
</evidence>
<dbReference type="PROSITE" id="PS51379">
    <property type="entry name" value="4FE4S_FER_2"/>
    <property type="match status" value="1"/>
</dbReference>
<keyword evidence="5" id="KW-0408">Iron</keyword>
<dbReference type="InterPro" id="IPR013783">
    <property type="entry name" value="Ig-like_fold"/>
</dbReference>
<keyword evidence="6" id="KW-0411">Iron-sulfur</keyword>
<evidence type="ECO:0000313" key="10">
    <source>
        <dbReference type="Proteomes" id="UP000306585"/>
    </source>
</evidence>
<sequence length="466" mass="53118">MSEREQEPVEQMYKDAVHWHVNTGGETIHAKRMPGRFRSYKWYASVLWVLYLLTPYMRWDGHQAILFNIPERQFHLFSITLWPQDIWMLSLVLILLAMTLFGVTAVAGRVWCGYFCFQTVWTDWFTWIEDKIEGNPVQRRKLDEAPWSARKLRLKLLKHAIWLLMAVITGITFAAYFTDAFELWQRYLTLDAPPVAWVVLAAFVFGTYVFAGFMREQVCFWLCPYARIQSVMVDKDTVLPTYDEMRGEPRGKAKDKGNGDCIDCRLCVGVCPTGVDIREGMQEGCITCGMCIDACNSVMDKLDRPRGLIRYASRKEMAGEVLPPLFRRPRVITYCTIFLLAVSGIVYGMTHIPPIELSIVHERQPLYIQMSNGDIQNRYTVKALNKTPATLHMQVSLSGATGLAIVDGGQEIVLEPGKMIPAHLFLVAHPGALTAKKVTVNFVLESVESPHIRMEYESVFMAPGGR</sequence>
<dbReference type="NCBIfam" id="TIGR02745">
    <property type="entry name" value="ccoG_rdxA_fixG"/>
    <property type="match status" value="1"/>
</dbReference>
<dbReference type="PROSITE" id="PS00198">
    <property type="entry name" value="4FE4S_FER_1"/>
    <property type="match status" value="1"/>
</dbReference>
<dbReference type="RefSeq" id="WP_138238163.1">
    <property type="nucleotide sequence ID" value="NZ_VBRY01000002.1"/>
</dbReference>
<dbReference type="Pfam" id="PF13746">
    <property type="entry name" value="Fer4_18"/>
    <property type="match status" value="1"/>
</dbReference>
<evidence type="ECO:0000256" key="3">
    <source>
        <dbReference type="ARBA" id="ARBA00022723"/>
    </source>
</evidence>
<dbReference type="InterPro" id="IPR051684">
    <property type="entry name" value="Electron_Trans/Redox"/>
</dbReference>
<organism evidence="9 10">
    <name type="scientific">Mariprofundus erugo</name>
    <dbReference type="NCBI Taxonomy" id="2528639"/>
    <lineage>
        <taxon>Bacteria</taxon>
        <taxon>Pseudomonadati</taxon>
        <taxon>Pseudomonadota</taxon>
        <taxon>Candidatius Mariprofundia</taxon>
        <taxon>Mariprofundales</taxon>
        <taxon>Mariprofundaceae</taxon>
        <taxon>Mariprofundus</taxon>
    </lineage>
</organism>
<dbReference type="EMBL" id="VBRY01000002">
    <property type="protein sequence ID" value="TLS68545.1"/>
    <property type="molecule type" value="Genomic_DNA"/>
</dbReference>
<keyword evidence="7" id="KW-1133">Transmembrane helix</keyword>
<evidence type="ECO:0000313" key="9">
    <source>
        <dbReference type="EMBL" id="TLS68545.1"/>
    </source>
</evidence>
<dbReference type="InterPro" id="IPR017900">
    <property type="entry name" value="4Fe4S_Fe_S_CS"/>
</dbReference>
<protein>
    <submittedName>
        <fullName evidence="9">Cytochrome c oxidase accessory protein CcoG</fullName>
    </submittedName>
</protein>
<dbReference type="Pfam" id="PF12801">
    <property type="entry name" value="Fer4_5"/>
    <property type="match status" value="1"/>
</dbReference>
<gene>
    <name evidence="9" type="primary">ccoG</name>
    <name evidence="9" type="ORF">FEF65_02210</name>
</gene>
<dbReference type="InterPro" id="IPR014116">
    <property type="entry name" value="Cyt_c_oxidase_cbb3_FixG"/>
</dbReference>
<comment type="caution">
    <text evidence="9">The sequence shown here is derived from an EMBL/GenBank/DDBJ whole genome shotgun (WGS) entry which is preliminary data.</text>
</comment>
<dbReference type="PANTHER" id="PTHR30176">
    <property type="entry name" value="FERREDOXIN-TYPE PROTEIN NAPH"/>
    <property type="match status" value="1"/>
</dbReference>
<keyword evidence="3" id="KW-0479">Metal-binding</keyword>
<dbReference type="Pfam" id="PF11614">
    <property type="entry name" value="FixG_C"/>
    <property type="match status" value="1"/>
</dbReference>
<dbReference type="GO" id="GO:0051539">
    <property type="term" value="F:4 iron, 4 sulfur cluster binding"/>
    <property type="evidence" value="ECO:0007669"/>
    <property type="project" value="UniProtKB-KW"/>
</dbReference>
<dbReference type="Proteomes" id="UP000306585">
    <property type="component" value="Unassembled WGS sequence"/>
</dbReference>
<keyword evidence="7" id="KW-0812">Transmembrane</keyword>
<proteinExistence type="predicted"/>
<keyword evidence="1" id="KW-0813">Transport</keyword>
<evidence type="ECO:0000256" key="2">
    <source>
        <dbReference type="ARBA" id="ARBA00022485"/>
    </source>
</evidence>
<dbReference type="InterPro" id="IPR017896">
    <property type="entry name" value="4Fe4S_Fe-S-bd"/>
</dbReference>
<feature type="transmembrane region" description="Helical" evidence="7">
    <location>
        <begin position="197"/>
        <end position="214"/>
    </location>
</feature>
<keyword evidence="10" id="KW-1185">Reference proteome</keyword>
<keyword evidence="7" id="KW-0472">Membrane</keyword>
<reference evidence="9 10" key="1">
    <citation type="journal article" date="2019" name="Appl. Environ. Microbiol.">
        <title>Environmental Evidence and Genomic Insight of Iron-oxidizing Bacteria Preference Towards More Corrosion Resistant Stainless Steel at Higher Salinities.</title>
        <authorList>
            <person name="Garrison C.E."/>
            <person name="Price K.A."/>
            <person name="Field E.K."/>
        </authorList>
    </citation>
    <scope>NUCLEOTIDE SEQUENCE [LARGE SCALE GENOMIC DNA]</scope>
    <source>
        <strain evidence="9 10">P3</strain>
    </source>
</reference>
<evidence type="ECO:0000256" key="4">
    <source>
        <dbReference type="ARBA" id="ARBA00022982"/>
    </source>
</evidence>
<dbReference type="AlphaFoldDB" id="A0A5R9GU32"/>
<dbReference type="Gene3D" id="2.60.40.10">
    <property type="entry name" value="Immunoglobulins"/>
    <property type="match status" value="1"/>
</dbReference>
<evidence type="ECO:0000259" key="8">
    <source>
        <dbReference type="PROSITE" id="PS51379"/>
    </source>
</evidence>
<name>A0A5R9GU32_9PROT</name>
<dbReference type="GO" id="GO:0046872">
    <property type="term" value="F:metal ion binding"/>
    <property type="evidence" value="ECO:0007669"/>
    <property type="project" value="UniProtKB-KW"/>
</dbReference>
<evidence type="ECO:0000256" key="1">
    <source>
        <dbReference type="ARBA" id="ARBA00022448"/>
    </source>
</evidence>
<accession>A0A5R9GU32</accession>
<feature type="domain" description="4Fe-4S ferredoxin-type" evidence="8">
    <location>
        <begin position="250"/>
        <end position="280"/>
    </location>
</feature>
<dbReference type="PANTHER" id="PTHR30176:SF3">
    <property type="entry name" value="FERREDOXIN-TYPE PROTEIN NAPH"/>
    <property type="match status" value="1"/>
</dbReference>
<dbReference type="InterPro" id="IPR032879">
    <property type="entry name" value="FixG_C"/>
</dbReference>
<feature type="transmembrane region" description="Helical" evidence="7">
    <location>
        <begin position="331"/>
        <end position="349"/>
    </location>
</feature>
<evidence type="ECO:0000256" key="5">
    <source>
        <dbReference type="ARBA" id="ARBA00023004"/>
    </source>
</evidence>